<feature type="compositionally biased region" description="Low complexity" evidence="1">
    <location>
        <begin position="70"/>
        <end position="89"/>
    </location>
</feature>
<protein>
    <submittedName>
        <fullName evidence="2">Uncharacterized protein</fullName>
    </submittedName>
</protein>
<dbReference type="AlphaFoldDB" id="A0A1Y1XSZ2"/>
<proteinExistence type="predicted"/>
<evidence type="ECO:0000313" key="3">
    <source>
        <dbReference type="Proteomes" id="UP000193498"/>
    </source>
</evidence>
<feature type="compositionally biased region" description="Acidic residues" evidence="1">
    <location>
        <begin position="1"/>
        <end position="12"/>
    </location>
</feature>
<comment type="caution">
    <text evidence="2">The sequence shown here is derived from an EMBL/GenBank/DDBJ whole genome shotgun (WGS) entry which is preliminary data.</text>
</comment>
<name>A0A1Y1XSZ2_9FUNG</name>
<evidence type="ECO:0000313" key="2">
    <source>
        <dbReference type="EMBL" id="ORX88872.1"/>
    </source>
</evidence>
<evidence type="ECO:0000256" key="1">
    <source>
        <dbReference type="SAM" id="MobiDB-lite"/>
    </source>
</evidence>
<feature type="compositionally biased region" description="Polar residues" evidence="1">
    <location>
        <begin position="52"/>
        <end position="64"/>
    </location>
</feature>
<feature type="region of interest" description="Disordered" evidence="1">
    <location>
        <begin position="1"/>
        <end position="116"/>
    </location>
</feature>
<dbReference type="InParanoid" id="A0A1Y1XSZ2"/>
<feature type="compositionally biased region" description="Low complexity" evidence="1">
    <location>
        <begin position="26"/>
        <end position="51"/>
    </location>
</feature>
<dbReference type="Proteomes" id="UP000193498">
    <property type="component" value="Unassembled WGS sequence"/>
</dbReference>
<dbReference type="EMBL" id="MCFE01000492">
    <property type="protein sequence ID" value="ORX88872.1"/>
    <property type="molecule type" value="Genomic_DNA"/>
</dbReference>
<reference evidence="2 3" key="1">
    <citation type="submission" date="2016-07" db="EMBL/GenBank/DDBJ databases">
        <title>Pervasive Adenine N6-methylation of Active Genes in Fungi.</title>
        <authorList>
            <consortium name="DOE Joint Genome Institute"/>
            <person name="Mondo S.J."/>
            <person name="Dannebaum R.O."/>
            <person name="Kuo R.C."/>
            <person name="Labutti K."/>
            <person name="Haridas S."/>
            <person name="Kuo A."/>
            <person name="Salamov A."/>
            <person name="Ahrendt S.R."/>
            <person name="Lipzen A."/>
            <person name="Sullivan W."/>
            <person name="Andreopoulos W.B."/>
            <person name="Clum A."/>
            <person name="Lindquist E."/>
            <person name="Daum C."/>
            <person name="Ramamoorthy G.K."/>
            <person name="Gryganskyi A."/>
            <person name="Culley D."/>
            <person name="Magnuson J.K."/>
            <person name="James T.Y."/>
            <person name="O'Malley M.A."/>
            <person name="Stajich J.E."/>
            <person name="Spatafora J.W."/>
            <person name="Visel A."/>
            <person name="Grigoriev I.V."/>
        </authorList>
    </citation>
    <scope>NUCLEOTIDE SEQUENCE [LARGE SCALE GENOMIC DNA]</scope>
    <source>
        <strain evidence="2 3">CBS 931.73</strain>
    </source>
</reference>
<keyword evidence="3" id="KW-1185">Reference proteome</keyword>
<organism evidence="2 3">
    <name type="scientific">Basidiobolus meristosporus CBS 931.73</name>
    <dbReference type="NCBI Taxonomy" id="1314790"/>
    <lineage>
        <taxon>Eukaryota</taxon>
        <taxon>Fungi</taxon>
        <taxon>Fungi incertae sedis</taxon>
        <taxon>Zoopagomycota</taxon>
        <taxon>Entomophthoromycotina</taxon>
        <taxon>Basidiobolomycetes</taxon>
        <taxon>Basidiobolales</taxon>
        <taxon>Basidiobolaceae</taxon>
        <taxon>Basidiobolus</taxon>
    </lineage>
</organism>
<sequence>MFDLGEEDSTETELDRDSINLTGFETSRWSSSRTTSTTSATMSSWFAAATSGSKVASPTASALSEMSRRTTALEASTTHSSLSTSSNASIPSGGPASNTTTQKATGSTKTYPLSVVGKPSVWSQPSKMVQLPNRSKADDEYGLSNYLVVI</sequence>
<gene>
    <name evidence="2" type="ORF">K493DRAFT_306250</name>
</gene>
<accession>A0A1Y1XSZ2</accession>
<feature type="compositionally biased region" description="Low complexity" evidence="1">
    <location>
        <begin position="99"/>
        <end position="110"/>
    </location>
</feature>